<name>A0A1L7I4P3_9FLAO</name>
<evidence type="ECO:0000313" key="1">
    <source>
        <dbReference type="EMBL" id="APU68566.1"/>
    </source>
</evidence>
<dbReference type="EMBL" id="CP016359">
    <property type="protein sequence ID" value="APU68566.1"/>
    <property type="molecule type" value="Genomic_DNA"/>
</dbReference>
<reference evidence="1 2" key="1">
    <citation type="submission" date="2016-07" db="EMBL/GenBank/DDBJ databases">
        <title>Multi-omics approach to identify versatile polysaccharide utilization systems of a marine flavobacterium Gramella flava.</title>
        <authorList>
            <person name="Tang K."/>
        </authorList>
    </citation>
    <scope>NUCLEOTIDE SEQUENCE [LARGE SCALE GENOMIC DNA]</scope>
    <source>
        <strain evidence="1 2">JLT2011</strain>
    </source>
</reference>
<gene>
    <name evidence="1" type="ORF">GRFL_1842</name>
</gene>
<dbReference type="KEGG" id="gfl:GRFL_1842"/>
<evidence type="ECO:0000313" key="2">
    <source>
        <dbReference type="Proteomes" id="UP000186230"/>
    </source>
</evidence>
<sequence>MCKPNTGLGYKTIHKLLKLQNLQSFLNSHVNYQNSLLYFEINQYE</sequence>
<organism evidence="1 2">
    <name type="scientific">Christiangramia flava JLT2011</name>
    <dbReference type="NCBI Taxonomy" id="1229726"/>
    <lineage>
        <taxon>Bacteria</taxon>
        <taxon>Pseudomonadati</taxon>
        <taxon>Bacteroidota</taxon>
        <taxon>Flavobacteriia</taxon>
        <taxon>Flavobacteriales</taxon>
        <taxon>Flavobacteriaceae</taxon>
        <taxon>Christiangramia</taxon>
    </lineage>
</organism>
<dbReference type="STRING" id="1229726.GRFL_1842"/>
<proteinExistence type="predicted"/>
<dbReference type="AlphaFoldDB" id="A0A1L7I4P3"/>
<accession>A0A1L7I4P3</accession>
<dbReference type="Proteomes" id="UP000186230">
    <property type="component" value="Chromosome"/>
</dbReference>
<protein>
    <submittedName>
        <fullName evidence="1">Uncharacterized protein</fullName>
    </submittedName>
</protein>
<keyword evidence="2" id="KW-1185">Reference proteome</keyword>